<comment type="caution">
    <text evidence="2">The sequence shown here is derived from an EMBL/GenBank/DDBJ whole genome shotgun (WGS) entry which is preliminary data.</text>
</comment>
<dbReference type="SUPFAM" id="SSF47336">
    <property type="entry name" value="ACP-like"/>
    <property type="match status" value="1"/>
</dbReference>
<proteinExistence type="predicted"/>
<keyword evidence="3" id="KW-1185">Reference proteome</keyword>
<evidence type="ECO:0000313" key="2">
    <source>
        <dbReference type="EMBL" id="MDR6288360.1"/>
    </source>
</evidence>
<gene>
    <name evidence="2" type="ORF">E9232_000867</name>
</gene>
<dbReference type="InterPro" id="IPR009081">
    <property type="entry name" value="PP-bd_ACP"/>
</dbReference>
<dbReference type="Proteomes" id="UP001262410">
    <property type="component" value="Unassembled WGS sequence"/>
</dbReference>
<accession>A0ABU1JLE1</accession>
<protein>
    <submittedName>
        <fullName evidence="2">Acyl carrier protein</fullName>
    </submittedName>
</protein>
<feature type="domain" description="Carrier" evidence="1">
    <location>
        <begin position="2"/>
        <end position="79"/>
    </location>
</feature>
<dbReference type="EMBL" id="JAVDPW010000002">
    <property type="protein sequence ID" value="MDR6288360.1"/>
    <property type="molecule type" value="Genomic_DNA"/>
</dbReference>
<dbReference type="RefSeq" id="WP_309792350.1">
    <property type="nucleotide sequence ID" value="NZ_JAVDPW010000002.1"/>
</dbReference>
<evidence type="ECO:0000313" key="3">
    <source>
        <dbReference type="Proteomes" id="UP001262410"/>
    </source>
</evidence>
<sequence>MSGRDRVEAEVMRALREALPRGRPIRPGDRLIEDLGIDTDAATRLAWDIETVLGVDLPRDDYKAVLTVEALIDLVDRHYDPATADPKHGWHM</sequence>
<reference evidence="2 3" key="1">
    <citation type="submission" date="2023-07" db="EMBL/GenBank/DDBJ databases">
        <title>Sorghum-associated microbial communities from plants grown in Nebraska, USA.</title>
        <authorList>
            <person name="Schachtman D."/>
        </authorList>
    </citation>
    <scope>NUCLEOTIDE SEQUENCE [LARGE SCALE GENOMIC DNA]</scope>
    <source>
        <strain evidence="2 3">584</strain>
    </source>
</reference>
<dbReference type="PROSITE" id="PS50075">
    <property type="entry name" value="CARRIER"/>
    <property type="match status" value="1"/>
</dbReference>
<evidence type="ECO:0000259" key="1">
    <source>
        <dbReference type="PROSITE" id="PS50075"/>
    </source>
</evidence>
<organism evidence="2 3">
    <name type="scientific">Inquilinus ginsengisoli</name>
    <dbReference type="NCBI Taxonomy" id="363840"/>
    <lineage>
        <taxon>Bacteria</taxon>
        <taxon>Pseudomonadati</taxon>
        <taxon>Pseudomonadota</taxon>
        <taxon>Alphaproteobacteria</taxon>
        <taxon>Rhodospirillales</taxon>
        <taxon>Rhodospirillaceae</taxon>
        <taxon>Inquilinus</taxon>
    </lineage>
</organism>
<name>A0ABU1JLE1_9PROT</name>
<dbReference type="InterPro" id="IPR036736">
    <property type="entry name" value="ACP-like_sf"/>
</dbReference>
<dbReference type="Gene3D" id="1.10.1200.10">
    <property type="entry name" value="ACP-like"/>
    <property type="match status" value="1"/>
</dbReference>